<evidence type="ECO:0000256" key="3">
    <source>
        <dbReference type="ARBA" id="ARBA00022829"/>
    </source>
</evidence>
<feature type="domain" description="N-acetyltransferase" evidence="11">
    <location>
        <begin position="42"/>
        <end position="220"/>
    </location>
</feature>
<evidence type="ECO:0000256" key="9">
    <source>
        <dbReference type="ARBA" id="ARBA00048017"/>
    </source>
</evidence>
<comment type="caution">
    <text evidence="12">The sequence shown here is derived from an EMBL/GenBank/DDBJ whole genome shotgun (WGS) entry which is preliminary data.</text>
</comment>
<dbReference type="Gene3D" id="3.40.630.30">
    <property type="match status" value="1"/>
</dbReference>
<comment type="catalytic activity">
    <reaction evidence="10">
        <text>N-terminal L-methionyl-[transmembrane protein] + acetyl-CoA = N-terminal N(alpha)-acetyl-L-methionyl-[transmembrane protein] + CoA + H(+)</text>
        <dbReference type="Rhea" id="RHEA:50604"/>
        <dbReference type="Rhea" id="RHEA-COMP:12745"/>
        <dbReference type="Rhea" id="RHEA-COMP:12746"/>
        <dbReference type="ChEBI" id="CHEBI:15378"/>
        <dbReference type="ChEBI" id="CHEBI:57287"/>
        <dbReference type="ChEBI" id="CHEBI:57288"/>
        <dbReference type="ChEBI" id="CHEBI:64731"/>
        <dbReference type="ChEBI" id="CHEBI:133414"/>
        <dbReference type="EC" id="2.3.1.259"/>
    </reaction>
</comment>
<keyword evidence="3" id="KW-0159">Chromosome partition</keyword>
<dbReference type="PANTHER" id="PTHR14744:SF15">
    <property type="entry name" value="N-ALPHA-ACETYLTRANSFERASE 60"/>
    <property type="match status" value="1"/>
</dbReference>
<sequence length="258" mass="28372">SLLPSGLSSPLPLFMYVLQPFSIDSGPSVRDGGYQFPTPGFVVFKRLDMHDFCEVKDLGNASFPDMHYPDTYWCSMLSDQTDVICIGCREGTSGQLLGLITVAPDGCSFLPASQRTGDVAMLFNYYGMSAYITSLCVHPSYRKMGFARQLICKAIEELRALPNPPTVIFLHVADDNKGAISFYERTGFTLYSSLPGYYRTRSSRSSHLSSTALVYALPLCRGGNDKSTKAKTSPTIIDRTTSFFSSFKVPAFLTSPFG</sequence>
<dbReference type="PROSITE" id="PS51186">
    <property type="entry name" value="GNAT"/>
    <property type="match status" value="1"/>
</dbReference>
<reference evidence="13" key="1">
    <citation type="submission" date="2022-10" db="EMBL/GenBank/DDBJ databases">
        <title>Genome assembly of Pristionchus species.</title>
        <authorList>
            <person name="Yoshida K."/>
            <person name="Sommer R.J."/>
        </authorList>
    </citation>
    <scope>NUCLEOTIDE SEQUENCE [LARGE SCALE GENOMIC DNA]</scope>
    <source>
        <strain evidence="13">RS5460</strain>
    </source>
</reference>
<keyword evidence="13" id="KW-1185">Reference proteome</keyword>
<dbReference type="Pfam" id="PF00583">
    <property type="entry name" value="Acetyltransf_1"/>
    <property type="match status" value="1"/>
</dbReference>
<comment type="similarity">
    <text evidence="6">Belongs to the acetyltransferase family. NAA60 subfamily.</text>
</comment>
<feature type="non-terminal residue" evidence="12">
    <location>
        <position position="1"/>
    </location>
</feature>
<accession>A0AAN5D0Y5</accession>
<evidence type="ECO:0000256" key="6">
    <source>
        <dbReference type="ARBA" id="ARBA00025774"/>
    </source>
</evidence>
<dbReference type="EMBL" id="BTRK01000005">
    <property type="protein sequence ID" value="GMR54349.1"/>
    <property type="molecule type" value="Genomic_DNA"/>
</dbReference>
<comment type="catalytic activity">
    <reaction evidence="9">
        <text>L-lysyl-[protein] + acetyl-CoA = N(6)-acetyl-L-lysyl-[protein] + CoA + H(+)</text>
        <dbReference type="Rhea" id="RHEA:45948"/>
        <dbReference type="Rhea" id="RHEA-COMP:9752"/>
        <dbReference type="Rhea" id="RHEA-COMP:10731"/>
        <dbReference type="ChEBI" id="CHEBI:15378"/>
        <dbReference type="ChEBI" id="CHEBI:29969"/>
        <dbReference type="ChEBI" id="CHEBI:57287"/>
        <dbReference type="ChEBI" id="CHEBI:57288"/>
        <dbReference type="ChEBI" id="CHEBI:61930"/>
        <dbReference type="EC" id="2.3.1.48"/>
    </reaction>
</comment>
<keyword evidence="2" id="KW-0808">Transferase</keyword>
<dbReference type="GO" id="GO:0120518">
    <property type="term" value="F:protein N-terminal-methionine acetyltransferase activity"/>
    <property type="evidence" value="ECO:0007669"/>
    <property type="project" value="UniProtKB-EC"/>
</dbReference>
<dbReference type="GO" id="GO:0007059">
    <property type="term" value="P:chromosome segregation"/>
    <property type="evidence" value="ECO:0007669"/>
    <property type="project" value="UniProtKB-KW"/>
</dbReference>
<dbReference type="GO" id="GO:0004402">
    <property type="term" value="F:histone acetyltransferase activity"/>
    <property type="evidence" value="ECO:0007669"/>
    <property type="project" value="TreeGrafter"/>
</dbReference>
<dbReference type="InterPro" id="IPR016181">
    <property type="entry name" value="Acyl_CoA_acyltransferase"/>
</dbReference>
<gene>
    <name evidence="12" type="ORF">PMAYCL1PPCAC_24544</name>
</gene>
<dbReference type="CDD" id="cd04301">
    <property type="entry name" value="NAT_SF"/>
    <property type="match status" value="1"/>
</dbReference>
<evidence type="ECO:0000256" key="7">
    <source>
        <dbReference type="ARBA" id="ARBA00026111"/>
    </source>
</evidence>
<evidence type="ECO:0000256" key="8">
    <source>
        <dbReference type="ARBA" id="ARBA00026144"/>
    </source>
</evidence>
<dbReference type="SUPFAM" id="SSF55729">
    <property type="entry name" value="Acyl-CoA N-acyltransferases (Nat)"/>
    <property type="match status" value="1"/>
</dbReference>
<keyword evidence="4" id="KW-0156">Chromatin regulator</keyword>
<proteinExistence type="inferred from homology"/>
<dbReference type="InterPro" id="IPR000182">
    <property type="entry name" value="GNAT_dom"/>
</dbReference>
<dbReference type="EC" id="2.3.1.259" evidence="7"/>
<dbReference type="InterPro" id="IPR045141">
    <property type="entry name" value="NAA60-like"/>
</dbReference>
<evidence type="ECO:0000256" key="4">
    <source>
        <dbReference type="ARBA" id="ARBA00022853"/>
    </source>
</evidence>
<evidence type="ECO:0000313" key="13">
    <source>
        <dbReference type="Proteomes" id="UP001328107"/>
    </source>
</evidence>
<protein>
    <recommendedName>
        <fullName evidence="8">N-alpha-acetyltransferase 60</fullName>
        <ecNumber evidence="7">2.3.1.259</ecNumber>
        <ecNumber evidence="1">2.3.1.48</ecNumber>
    </recommendedName>
</protein>
<evidence type="ECO:0000256" key="5">
    <source>
        <dbReference type="ARBA" id="ARBA00023315"/>
    </source>
</evidence>
<organism evidence="12 13">
    <name type="scientific">Pristionchus mayeri</name>
    <dbReference type="NCBI Taxonomy" id="1317129"/>
    <lineage>
        <taxon>Eukaryota</taxon>
        <taxon>Metazoa</taxon>
        <taxon>Ecdysozoa</taxon>
        <taxon>Nematoda</taxon>
        <taxon>Chromadorea</taxon>
        <taxon>Rhabditida</taxon>
        <taxon>Rhabditina</taxon>
        <taxon>Diplogasteromorpha</taxon>
        <taxon>Diplogasteroidea</taxon>
        <taxon>Neodiplogasteridae</taxon>
        <taxon>Pristionchus</taxon>
    </lineage>
</organism>
<evidence type="ECO:0000313" key="12">
    <source>
        <dbReference type="EMBL" id="GMR54349.1"/>
    </source>
</evidence>
<dbReference type="EC" id="2.3.1.48" evidence="1"/>
<dbReference type="AlphaFoldDB" id="A0AAN5D0Y5"/>
<evidence type="ECO:0000259" key="11">
    <source>
        <dbReference type="PROSITE" id="PS51186"/>
    </source>
</evidence>
<dbReference type="PANTHER" id="PTHR14744">
    <property type="entry name" value="N-ALPHA-ACETYLTRANSFERASE 60"/>
    <property type="match status" value="1"/>
</dbReference>
<evidence type="ECO:0000256" key="10">
    <source>
        <dbReference type="ARBA" id="ARBA00048848"/>
    </source>
</evidence>
<evidence type="ECO:0000256" key="2">
    <source>
        <dbReference type="ARBA" id="ARBA00022679"/>
    </source>
</evidence>
<dbReference type="Proteomes" id="UP001328107">
    <property type="component" value="Unassembled WGS sequence"/>
</dbReference>
<name>A0AAN5D0Y5_9BILA</name>
<dbReference type="GO" id="GO:0000139">
    <property type="term" value="C:Golgi membrane"/>
    <property type="evidence" value="ECO:0007669"/>
    <property type="project" value="TreeGrafter"/>
</dbReference>
<keyword evidence="5" id="KW-0012">Acyltransferase</keyword>
<evidence type="ECO:0000256" key="1">
    <source>
        <dbReference type="ARBA" id="ARBA00013184"/>
    </source>
</evidence>